<dbReference type="PANTHER" id="PTHR33678">
    <property type="entry name" value="BLL1576 PROTEIN"/>
    <property type="match status" value="1"/>
</dbReference>
<dbReference type="NCBIfam" id="NF033517">
    <property type="entry name" value="transpos_IS66"/>
    <property type="match status" value="1"/>
</dbReference>
<dbReference type="Pfam" id="PF13817">
    <property type="entry name" value="DDE_Tnp_IS66_C"/>
    <property type="match status" value="1"/>
</dbReference>
<protein>
    <submittedName>
        <fullName evidence="6">Transposase</fullName>
    </submittedName>
</protein>
<dbReference type="InterPro" id="IPR052344">
    <property type="entry name" value="Transposase-related"/>
</dbReference>
<proteinExistence type="predicted"/>
<reference evidence="6 7" key="1">
    <citation type="submission" date="2024-07" db="EMBL/GenBank/DDBJ databases">
        <title>Genomic Encyclopedia of Type Strains, Phase V (KMG-V): Genome sequencing to study the core and pangenomes of soil and plant-associated prokaryotes.</title>
        <authorList>
            <person name="Whitman W."/>
        </authorList>
    </citation>
    <scope>NUCLEOTIDE SEQUENCE [LARGE SCALE GENOMIC DNA]</scope>
    <source>
        <strain evidence="6 7">USDA 415</strain>
    </source>
</reference>
<dbReference type="Pfam" id="PF13005">
    <property type="entry name" value="zf-IS66"/>
    <property type="match status" value="1"/>
</dbReference>
<keyword evidence="7" id="KW-1185">Reference proteome</keyword>
<name>A0ABV4FB17_BRAEL</name>
<sequence>MVRAAAARNSAFRTGAKCALVGPMTPPDLNLPNDVETLRAMVLAMAERAARADALESEVADLRARNADADARIKRLTQILKAFDRVRFGRRSEKLGCSNGDDEQQTFVFEEIETGIAAIKAQASKGREQADGKRAPRRRKGFAPHLERIETVIEPEELAEHAGKQKVLIGEDVPERLDVVPVKFRVIVTRRPKYAFKNEDGVIQAPAPVHIIEGGIPTEALLAQIAVAKYADGQPLYRQEAIYARDQVELDRQLMAQWMGKLGFELEIVADYIFSEVKKADRIFADETTLPTLAPGTGSTKTAYLWAYARDDRTFGCSGPPMVAYRFEDSRSGECAVRHLNGYRGILQVDGYAAYNKLARPDRANDSVTLAGCWSHSRRKFYELHVAGSSKVATTTVERMAKLWQVEKTVRGQSVHARVAARQQASAAIVADLFDLWQQTLRRISGKSKLAEAIRYAVSRRAIFERFLTDGRIELDSNIVERAIRPQTITRKNSLFAGSDGGGRTWATIATLLQTAKMNNVDPFAWLTLTLQRIANGWPSSEIDARHGTTPPKRPQLAAYVGVRMRWSSPAGMARSCELPLPWTAMTARSSAGWSQRLGSPAR</sequence>
<feature type="domain" description="Transposase TnpC homeodomain" evidence="4">
    <location>
        <begin position="75"/>
        <end position="150"/>
    </location>
</feature>
<feature type="domain" description="Transposase IS66 central" evidence="2">
    <location>
        <begin position="215"/>
        <end position="504"/>
    </location>
</feature>
<evidence type="ECO:0000259" key="4">
    <source>
        <dbReference type="Pfam" id="PF13007"/>
    </source>
</evidence>
<dbReference type="PANTHER" id="PTHR33678:SF1">
    <property type="entry name" value="BLL1576 PROTEIN"/>
    <property type="match status" value="1"/>
</dbReference>
<dbReference type="InterPro" id="IPR039552">
    <property type="entry name" value="IS66_C"/>
</dbReference>
<dbReference type="Pfam" id="PF13007">
    <property type="entry name" value="LZ_Tnp_IS66"/>
    <property type="match status" value="1"/>
</dbReference>
<dbReference type="Pfam" id="PF03050">
    <property type="entry name" value="DDE_Tnp_IS66"/>
    <property type="match status" value="1"/>
</dbReference>
<dbReference type="InterPro" id="IPR004291">
    <property type="entry name" value="Transposase_IS66_central"/>
</dbReference>
<dbReference type="InterPro" id="IPR024463">
    <property type="entry name" value="Transposase_TnpC_homeodom"/>
</dbReference>
<keyword evidence="1" id="KW-0175">Coiled coil</keyword>
<evidence type="ECO:0000259" key="3">
    <source>
        <dbReference type="Pfam" id="PF13005"/>
    </source>
</evidence>
<dbReference type="Proteomes" id="UP001565471">
    <property type="component" value="Unassembled WGS sequence"/>
</dbReference>
<evidence type="ECO:0000256" key="1">
    <source>
        <dbReference type="SAM" id="Coils"/>
    </source>
</evidence>
<evidence type="ECO:0000313" key="6">
    <source>
        <dbReference type="EMBL" id="MEY9320461.1"/>
    </source>
</evidence>
<comment type="caution">
    <text evidence="6">The sequence shown here is derived from an EMBL/GenBank/DDBJ whole genome shotgun (WGS) entry which is preliminary data.</text>
</comment>
<evidence type="ECO:0000259" key="2">
    <source>
        <dbReference type="Pfam" id="PF03050"/>
    </source>
</evidence>
<evidence type="ECO:0000313" key="7">
    <source>
        <dbReference type="Proteomes" id="UP001565471"/>
    </source>
</evidence>
<dbReference type="EMBL" id="JBGBZA010000002">
    <property type="protein sequence ID" value="MEY9320461.1"/>
    <property type="molecule type" value="Genomic_DNA"/>
</dbReference>
<gene>
    <name evidence="6" type="ORF">ABIF29_007260</name>
</gene>
<organism evidence="6 7">
    <name type="scientific">Bradyrhizobium elkanii</name>
    <dbReference type="NCBI Taxonomy" id="29448"/>
    <lineage>
        <taxon>Bacteria</taxon>
        <taxon>Pseudomonadati</taxon>
        <taxon>Pseudomonadota</taxon>
        <taxon>Alphaproteobacteria</taxon>
        <taxon>Hyphomicrobiales</taxon>
        <taxon>Nitrobacteraceae</taxon>
        <taxon>Bradyrhizobium</taxon>
    </lineage>
</organism>
<feature type="domain" description="Transposase IS66 C-terminal" evidence="5">
    <location>
        <begin position="511"/>
        <end position="545"/>
    </location>
</feature>
<feature type="domain" description="Transposase IS66 zinc-finger binding" evidence="3">
    <location>
        <begin position="166"/>
        <end position="195"/>
    </location>
</feature>
<evidence type="ECO:0000259" key="5">
    <source>
        <dbReference type="Pfam" id="PF13817"/>
    </source>
</evidence>
<accession>A0ABV4FB17</accession>
<feature type="coiled-coil region" evidence="1">
    <location>
        <begin position="45"/>
        <end position="79"/>
    </location>
</feature>
<dbReference type="InterPro" id="IPR024474">
    <property type="entry name" value="Znf_dom_IS66"/>
</dbReference>